<keyword evidence="10" id="KW-1185">Reference proteome</keyword>
<dbReference type="NCBIfam" id="TIGR01297">
    <property type="entry name" value="CDF"/>
    <property type="match status" value="1"/>
</dbReference>
<evidence type="ECO:0000256" key="3">
    <source>
        <dbReference type="ARBA" id="ARBA00022692"/>
    </source>
</evidence>
<dbReference type="Proteomes" id="UP000247978">
    <property type="component" value="Unassembled WGS sequence"/>
</dbReference>
<gene>
    <name evidence="9" type="ORF">DFR56_102241</name>
</gene>
<dbReference type="InterPro" id="IPR058533">
    <property type="entry name" value="Cation_efflux_TM"/>
</dbReference>
<dbReference type="SUPFAM" id="SSF161111">
    <property type="entry name" value="Cation efflux protein transmembrane domain-like"/>
    <property type="match status" value="1"/>
</dbReference>
<keyword evidence="4 6" id="KW-1133">Transmembrane helix</keyword>
<dbReference type="GO" id="GO:0016020">
    <property type="term" value="C:membrane"/>
    <property type="evidence" value="ECO:0007669"/>
    <property type="project" value="UniProtKB-SubCell"/>
</dbReference>
<dbReference type="InterPro" id="IPR027469">
    <property type="entry name" value="Cation_efflux_TMD_sf"/>
</dbReference>
<dbReference type="InterPro" id="IPR002524">
    <property type="entry name" value="Cation_efflux"/>
</dbReference>
<dbReference type="InterPro" id="IPR027470">
    <property type="entry name" value="Cation_efflux_CTD"/>
</dbReference>
<dbReference type="EMBL" id="QJJQ01000002">
    <property type="protein sequence ID" value="PXW89464.1"/>
    <property type="molecule type" value="Genomic_DNA"/>
</dbReference>
<comment type="subcellular location">
    <subcellularLocation>
        <location evidence="1">Membrane</location>
        <topology evidence="1">Multi-pass membrane protein</topology>
    </subcellularLocation>
</comment>
<evidence type="ECO:0000256" key="2">
    <source>
        <dbReference type="ARBA" id="ARBA00022448"/>
    </source>
</evidence>
<feature type="transmembrane region" description="Helical" evidence="6">
    <location>
        <begin position="12"/>
        <end position="35"/>
    </location>
</feature>
<dbReference type="Pfam" id="PF01545">
    <property type="entry name" value="Cation_efflux"/>
    <property type="match status" value="1"/>
</dbReference>
<reference evidence="9 10" key="1">
    <citation type="submission" date="2018-05" db="EMBL/GenBank/DDBJ databases">
        <title>Genomic Encyclopedia of Type Strains, Phase IV (KMG-IV): sequencing the most valuable type-strain genomes for metagenomic binning, comparative biology and taxonomic classification.</title>
        <authorList>
            <person name="Goeker M."/>
        </authorList>
    </citation>
    <scope>NUCLEOTIDE SEQUENCE [LARGE SCALE GENOMIC DNA]</scope>
    <source>
        <strain evidence="9 10">DSM 28556</strain>
    </source>
</reference>
<evidence type="ECO:0000256" key="6">
    <source>
        <dbReference type="SAM" id="Phobius"/>
    </source>
</evidence>
<feature type="transmembrane region" description="Helical" evidence="6">
    <location>
        <begin position="116"/>
        <end position="135"/>
    </location>
</feature>
<comment type="caution">
    <text evidence="9">The sequence shown here is derived from an EMBL/GenBank/DDBJ whole genome shotgun (WGS) entry which is preliminary data.</text>
</comment>
<feature type="transmembrane region" description="Helical" evidence="6">
    <location>
        <begin position="41"/>
        <end position="65"/>
    </location>
</feature>
<name>A0A2V3W8G8_9BACI</name>
<feature type="domain" description="Cation efflux protein cytoplasmic" evidence="8">
    <location>
        <begin position="233"/>
        <end position="303"/>
    </location>
</feature>
<dbReference type="PANTHER" id="PTHR13414">
    <property type="entry name" value="HUEL-CATION TRANSPORTER"/>
    <property type="match status" value="1"/>
</dbReference>
<evidence type="ECO:0000259" key="8">
    <source>
        <dbReference type="Pfam" id="PF16916"/>
    </source>
</evidence>
<keyword evidence="3 6" id="KW-0812">Transmembrane</keyword>
<evidence type="ECO:0000256" key="4">
    <source>
        <dbReference type="ARBA" id="ARBA00022989"/>
    </source>
</evidence>
<feature type="transmembrane region" description="Helical" evidence="6">
    <location>
        <begin position="77"/>
        <end position="96"/>
    </location>
</feature>
<protein>
    <submittedName>
        <fullName evidence="9">Cation diffusion facilitator family transporter</fullName>
    </submittedName>
</protein>
<dbReference type="AlphaFoldDB" id="A0A2V3W8G8"/>
<dbReference type="InterPro" id="IPR036837">
    <property type="entry name" value="Cation_efflux_CTD_sf"/>
</dbReference>
<dbReference type="Pfam" id="PF16916">
    <property type="entry name" value="ZT_dimer"/>
    <property type="match status" value="1"/>
</dbReference>
<dbReference type="PANTHER" id="PTHR13414:SF9">
    <property type="entry name" value="PROTON-COUPLED ZINC ANTIPORTER SLC30A9, MITOCHONDRIAL"/>
    <property type="match status" value="1"/>
</dbReference>
<keyword evidence="5 6" id="KW-0472">Membrane</keyword>
<dbReference type="GO" id="GO:0006829">
    <property type="term" value="P:zinc ion transport"/>
    <property type="evidence" value="ECO:0007669"/>
    <property type="project" value="InterPro"/>
</dbReference>
<accession>A0A2V3W8G8</accession>
<dbReference type="Gene3D" id="3.30.70.1350">
    <property type="entry name" value="Cation efflux protein, cytoplasmic domain"/>
    <property type="match status" value="1"/>
</dbReference>
<evidence type="ECO:0000313" key="9">
    <source>
        <dbReference type="EMBL" id="PXW89464.1"/>
    </source>
</evidence>
<evidence type="ECO:0000259" key="7">
    <source>
        <dbReference type="Pfam" id="PF01545"/>
    </source>
</evidence>
<dbReference type="SUPFAM" id="SSF160240">
    <property type="entry name" value="Cation efflux protein cytoplasmic domain-like"/>
    <property type="match status" value="1"/>
</dbReference>
<organism evidence="9 10">
    <name type="scientific">Pseudogracilibacillus auburnensis</name>
    <dbReference type="NCBI Taxonomy" id="1494959"/>
    <lineage>
        <taxon>Bacteria</taxon>
        <taxon>Bacillati</taxon>
        <taxon>Bacillota</taxon>
        <taxon>Bacilli</taxon>
        <taxon>Bacillales</taxon>
        <taxon>Bacillaceae</taxon>
        <taxon>Pseudogracilibacillus</taxon>
    </lineage>
</organism>
<feature type="transmembrane region" description="Helical" evidence="6">
    <location>
        <begin position="202"/>
        <end position="220"/>
    </location>
</feature>
<evidence type="ECO:0000256" key="1">
    <source>
        <dbReference type="ARBA" id="ARBA00004141"/>
    </source>
</evidence>
<proteinExistence type="predicted"/>
<evidence type="ECO:0000313" key="10">
    <source>
        <dbReference type="Proteomes" id="UP000247978"/>
    </source>
</evidence>
<dbReference type="GO" id="GO:0008324">
    <property type="term" value="F:monoatomic cation transmembrane transporter activity"/>
    <property type="evidence" value="ECO:0007669"/>
    <property type="project" value="InterPro"/>
</dbReference>
<feature type="transmembrane region" description="Helical" evidence="6">
    <location>
        <begin position="176"/>
        <end position="196"/>
    </location>
</feature>
<feature type="domain" description="Cation efflux protein transmembrane" evidence="7">
    <location>
        <begin position="18"/>
        <end position="224"/>
    </location>
</feature>
<keyword evidence="2" id="KW-0813">Transport</keyword>
<dbReference type="Gene3D" id="1.20.1510.10">
    <property type="entry name" value="Cation efflux protein transmembrane domain"/>
    <property type="match status" value="1"/>
</dbReference>
<sequence length="322" mass="34834">MMRLLTLLKKGNVSSGLAAIGNLAIAIVKGIVAAISGNGTMFATAMHSFADTINQTFVYVGSVLAEMKPTKRFPTGFGRVINIVCMIAVIVVTVMAYETIKTGWELFHHPQESSDFLLNIIVLLLSFLIDGAILLKTMKEIVHEARVKKQGNLFSSAFTHAKKAAPATKLVFYEDIVATLGAVFAIAGIVLAQFFGVLKADGVVSIIIGLLMLLVAYRVGYDNMIGLIGVAAPAEVEERIAKTLLADSCVVDIYGMRVVQEGRAYHVDVTVELKKGLTLDEADDVKFKLTDTLLTSPNITDVMLGIMEDNDIVTWPNEGKRP</sequence>
<evidence type="ECO:0000256" key="5">
    <source>
        <dbReference type="ARBA" id="ARBA00023136"/>
    </source>
</evidence>
<dbReference type="InterPro" id="IPR040177">
    <property type="entry name" value="SLC30A9"/>
</dbReference>